<dbReference type="EMBL" id="FWZU01000004">
    <property type="protein sequence ID" value="SMF26852.1"/>
    <property type="molecule type" value="Genomic_DNA"/>
</dbReference>
<dbReference type="InterPro" id="IPR047668">
    <property type="entry name" value="DsrJ"/>
</dbReference>
<keyword evidence="1" id="KW-0472">Membrane</keyword>
<keyword evidence="3" id="KW-1185">Reference proteome</keyword>
<name>A0A1X7E4K0_9BACT</name>
<evidence type="ECO:0000313" key="3">
    <source>
        <dbReference type="Proteomes" id="UP000192906"/>
    </source>
</evidence>
<evidence type="ECO:0000256" key="1">
    <source>
        <dbReference type="SAM" id="Phobius"/>
    </source>
</evidence>
<dbReference type="InterPro" id="IPR036280">
    <property type="entry name" value="Multihaem_cyt_sf"/>
</dbReference>
<evidence type="ECO:0000313" key="2">
    <source>
        <dbReference type="EMBL" id="SMF26852.1"/>
    </source>
</evidence>
<dbReference type="NCBIfam" id="NF038038">
    <property type="entry name" value="cytoc_DsrJ"/>
    <property type="match status" value="1"/>
</dbReference>
<protein>
    <submittedName>
        <fullName evidence="2">Putative sulfite reductase-associated electron transfer protein DsrJ</fullName>
    </submittedName>
</protein>
<proteinExistence type="predicted"/>
<dbReference type="Proteomes" id="UP000192906">
    <property type="component" value="Unassembled WGS sequence"/>
</dbReference>
<reference evidence="3" key="1">
    <citation type="submission" date="2017-04" db="EMBL/GenBank/DDBJ databases">
        <authorList>
            <person name="Varghese N."/>
            <person name="Submissions S."/>
        </authorList>
    </citation>
    <scope>NUCLEOTIDE SEQUENCE [LARGE SCALE GENOMIC DNA]</scope>
    <source>
        <strain evidence="3">K3S</strain>
    </source>
</reference>
<sequence>MQYGGKIIAGLVIFLGLVSLPFWFNVGGKYEQPKVELPKNAKECVAPVEDMRTSHMQLLDEWRDLALREGKRTYISANGKEYTISLVNTCMQCHTSKKEFCDKCHTAAGVTPYCWDCHVPPKEAK</sequence>
<keyword evidence="1" id="KW-0812">Transmembrane</keyword>
<dbReference type="AlphaFoldDB" id="A0A1X7E4K0"/>
<organism evidence="2 3">
    <name type="scientific">Desulfovibrio gilichinskyi</name>
    <dbReference type="NCBI Taxonomy" id="1519643"/>
    <lineage>
        <taxon>Bacteria</taxon>
        <taxon>Pseudomonadati</taxon>
        <taxon>Thermodesulfobacteriota</taxon>
        <taxon>Desulfovibrionia</taxon>
        <taxon>Desulfovibrionales</taxon>
        <taxon>Desulfovibrionaceae</taxon>
        <taxon>Desulfovibrio</taxon>
    </lineage>
</organism>
<dbReference type="OrthoDB" id="9790557at2"/>
<accession>A0A1X7E4K0</accession>
<dbReference type="RefSeq" id="WP_085102874.1">
    <property type="nucleotide sequence ID" value="NZ_FWZU01000004.1"/>
</dbReference>
<dbReference type="SUPFAM" id="SSF48695">
    <property type="entry name" value="Multiheme cytochromes"/>
    <property type="match status" value="1"/>
</dbReference>
<dbReference type="STRING" id="1519643.SAMN06295933_2593"/>
<keyword evidence="1" id="KW-1133">Transmembrane helix</keyword>
<gene>
    <name evidence="2" type="ORF">SAMN06295933_2593</name>
</gene>
<feature type="transmembrane region" description="Helical" evidence="1">
    <location>
        <begin position="7"/>
        <end position="24"/>
    </location>
</feature>